<evidence type="ECO:0000313" key="1">
    <source>
        <dbReference type="EMBL" id="KAF2443271.1"/>
    </source>
</evidence>
<name>A0A9P4UAP5_9PLEO</name>
<dbReference type="EMBL" id="MU001503">
    <property type="protein sequence ID" value="KAF2443271.1"/>
    <property type="molecule type" value="Genomic_DNA"/>
</dbReference>
<dbReference type="AlphaFoldDB" id="A0A9P4UAP5"/>
<evidence type="ECO:0000313" key="2">
    <source>
        <dbReference type="Proteomes" id="UP000799764"/>
    </source>
</evidence>
<gene>
    <name evidence="1" type="ORF">P171DRAFT_58969</name>
</gene>
<reference evidence="1" key="1">
    <citation type="journal article" date="2020" name="Stud. Mycol.">
        <title>101 Dothideomycetes genomes: a test case for predicting lifestyles and emergence of pathogens.</title>
        <authorList>
            <person name="Haridas S."/>
            <person name="Albert R."/>
            <person name="Binder M."/>
            <person name="Bloem J."/>
            <person name="Labutti K."/>
            <person name="Salamov A."/>
            <person name="Andreopoulos B."/>
            <person name="Baker S."/>
            <person name="Barry K."/>
            <person name="Bills G."/>
            <person name="Bluhm B."/>
            <person name="Cannon C."/>
            <person name="Castanera R."/>
            <person name="Culley D."/>
            <person name="Daum C."/>
            <person name="Ezra D."/>
            <person name="Gonzalez J."/>
            <person name="Henrissat B."/>
            <person name="Kuo A."/>
            <person name="Liang C."/>
            <person name="Lipzen A."/>
            <person name="Lutzoni F."/>
            <person name="Magnuson J."/>
            <person name="Mondo S."/>
            <person name="Nolan M."/>
            <person name="Ohm R."/>
            <person name="Pangilinan J."/>
            <person name="Park H.-J."/>
            <person name="Ramirez L."/>
            <person name="Alfaro M."/>
            <person name="Sun H."/>
            <person name="Tritt A."/>
            <person name="Yoshinaga Y."/>
            <person name="Zwiers L.-H."/>
            <person name="Turgeon B."/>
            <person name="Goodwin S."/>
            <person name="Spatafora J."/>
            <person name="Crous P."/>
            <person name="Grigoriev I."/>
        </authorList>
    </citation>
    <scope>NUCLEOTIDE SEQUENCE</scope>
    <source>
        <strain evidence="1">CBS 690.94</strain>
    </source>
</reference>
<accession>A0A9P4UAP5</accession>
<proteinExistence type="predicted"/>
<dbReference type="Proteomes" id="UP000799764">
    <property type="component" value="Unassembled WGS sequence"/>
</dbReference>
<sequence length="100" mass="11192">MRKIQIGEIKHLYIDIREVISGSSACMYVYARLLCSRHVTREPARLGSTRSASLSRKDDCASYDAVLTAYALAISLCFGTPPSSFTVFCRGLQKRAKYHI</sequence>
<organism evidence="1 2">
    <name type="scientific">Karstenula rhodostoma CBS 690.94</name>
    <dbReference type="NCBI Taxonomy" id="1392251"/>
    <lineage>
        <taxon>Eukaryota</taxon>
        <taxon>Fungi</taxon>
        <taxon>Dikarya</taxon>
        <taxon>Ascomycota</taxon>
        <taxon>Pezizomycotina</taxon>
        <taxon>Dothideomycetes</taxon>
        <taxon>Pleosporomycetidae</taxon>
        <taxon>Pleosporales</taxon>
        <taxon>Massarineae</taxon>
        <taxon>Didymosphaeriaceae</taxon>
        <taxon>Karstenula</taxon>
    </lineage>
</organism>
<keyword evidence="2" id="KW-1185">Reference proteome</keyword>
<comment type="caution">
    <text evidence="1">The sequence shown here is derived from an EMBL/GenBank/DDBJ whole genome shotgun (WGS) entry which is preliminary data.</text>
</comment>
<protein>
    <submittedName>
        <fullName evidence="1">Uncharacterized protein</fullName>
    </submittedName>
</protein>